<dbReference type="InterPro" id="IPR056884">
    <property type="entry name" value="NPHP3-like_N"/>
</dbReference>
<accession>A0A6A6SPU7</accession>
<evidence type="ECO:0000313" key="5">
    <source>
        <dbReference type="Proteomes" id="UP000799324"/>
    </source>
</evidence>
<protein>
    <submittedName>
        <fullName evidence="4">Uncharacterized protein</fullName>
    </submittedName>
</protein>
<evidence type="ECO:0000256" key="1">
    <source>
        <dbReference type="ARBA" id="ARBA00022737"/>
    </source>
</evidence>
<evidence type="ECO:0000259" key="3">
    <source>
        <dbReference type="Pfam" id="PF24883"/>
    </source>
</evidence>
<dbReference type="Pfam" id="PF24883">
    <property type="entry name" value="NPHP3_N"/>
    <property type="match status" value="1"/>
</dbReference>
<gene>
    <name evidence="4" type="ORF">K491DRAFT_668590</name>
</gene>
<evidence type="ECO:0000313" key="4">
    <source>
        <dbReference type="EMBL" id="KAF2649650.1"/>
    </source>
</evidence>
<reference evidence="4" key="1">
    <citation type="journal article" date="2020" name="Stud. Mycol.">
        <title>101 Dothideomycetes genomes: a test case for predicting lifestyles and emergence of pathogens.</title>
        <authorList>
            <person name="Haridas S."/>
            <person name="Albert R."/>
            <person name="Binder M."/>
            <person name="Bloem J."/>
            <person name="Labutti K."/>
            <person name="Salamov A."/>
            <person name="Andreopoulos B."/>
            <person name="Baker S."/>
            <person name="Barry K."/>
            <person name="Bills G."/>
            <person name="Bluhm B."/>
            <person name="Cannon C."/>
            <person name="Castanera R."/>
            <person name="Culley D."/>
            <person name="Daum C."/>
            <person name="Ezra D."/>
            <person name="Gonzalez J."/>
            <person name="Henrissat B."/>
            <person name="Kuo A."/>
            <person name="Liang C."/>
            <person name="Lipzen A."/>
            <person name="Lutzoni F."/>
            <person name="Magnuson J."/>
            <person name="Mondo S."/>
            <person name="Nolan M."/>
            <person name="Ohm R."/>
            <person name="Pangilinan J."/>
            <person name="Park H.-J."/>
            <person name="Ramirez L."/>
            <person name="Alfaro M."/>
            <person name="Sun H."/>
            <person name="Tritt A."/>
            <person name="Yoshinaga Y."/>
            <person name="Zwiers L.-H."/>
            <person name="Turgeon B."/>
            <person name="Goodwin S."/>
            <person name="Spatafora J."/>
            <person name="Crous P."/>
            <person name="Grigoriev I."/>
        </authorList>
    </citation>
    <scope>NUCLEOTIDE SEQUENCE</scope>
    <source>
        <strain evidence="4">CBS 122681</strain>
    </source>
</reference>
<dbReference type="Proteomes" id="UP000799324">
    <property type="component" value="Unassembled WGS sequence"/>
</dbReference>
<organism evidence="4 5">
    <name type="scientific">Lophiostoma macrostomum CBS 122681</name>
    <dbReference type="NCBI Taxonomy" id="1314788"/>
    <lineage>
        <taxon>Eukaryota</taxon>
        <taxon>Fungi</taxon>
        <taxon>Dikarya</taxon>
        <taxon>Ascomycota</taxon>
        <taxon>Pezizomycotina</taxon>
        <taxon>Dothideomycetes</taxon>
        <taxon>Pleosporomycetidae</taxon>
        <taxon>Pleosporales</taxon>
        <taxon>Lophiostomataceae</taxon>
        <taxon>Lophiostoma</taxon>
    </lineage>
</organism>
<dbReference type="Gene3D" id="3.40.50.300">
    <property type="entry name" value="P-loop containing nucleotide triphosphate hydrolases"/>
    <property type="match status" value="1"/>
</dbReference>
<sequence>MAKILEAGFKINEQHKQFLQSLCFSDYEADRRRNPEREKGTCEWIINHKQFKSWESDERASILWISGDPGCGKSVAASFLIDHVRTSTDCSPPAFYFFKDDSDRQSSATKALCALLHQILSSEDRKPLVEHAMTDYTNWGSELFESLDKLWAIFASIISDPMCGKITIVLDALDECKEVPRARLMGHVVAFCNAIQPRSNQVKFLMTSRPYAAVQKAFKNFQMIRLKTEDSVDEIDQDVKRVIDARIARFAENMDIREDSRLASLQGHLHSKADRTFLWVSLILDMLDGSADCSYAELEEIIDTENPSIDALYEKILEKAKDTKKAQRMLHFVVSAAEPLTVAELNVAWAVKVGDGAQEYKLEDRMFPSPERGIKEVCGLFVRIIENTVVLVHQTARGFLVRTAPGSPLERPPGKWKHCLDPLESNKILAEVCLSFL</sequence>
<feature type="domain" description="GPI inositol-deacylase winged helix" evidence="2">
    <location>
        <begin position="314"/>
        <end position="402"/>
    </location>
</feature>
<dbReference type="EMBL" id="MU004484">
    <property type="protein sequence ID" value="KAF2649650.1"/>
    <property type="molecule type" value="Genomic_DNA"/>
</dbReference>
<dbReference type="SUPFAM" id="SSF52540">
    <property type="entry name" value="P-loop containing nucleoside triphosphate hydrolases"/>
    <property type="match status" value="1"/>
</dbReference>
<dbReference type="InterPro" id="IPR054471">
    <property type="entry name" value="GPIID_WHD"/>
</dbReference>
<keyword evidence="1" id="KW-0677">Repeat</keyword>
<proteinExistence type="predicted"/>
<keyword evidence="5" id="KW-1185">Reference proteome</keyword>
<dbReference type="InterPro" id="IPR027417">
    <property type="entry name" value="P-loop_NTPase"/>
</dbReference>
<dbReference type="AlphaFoldDB" id="A0A6A6SPU7"/>
<dbReference type="PANTHER" id="PTHR10039">
    <property type="entry name" value="AMELOGENIN"/>
    <property type="match status" value="1"/>
</dbReference>
<feature type="domain" description="Nephrocystin 3-like N-terminal" evidence="3">
    <location>
        <begin position="40"/>
        <end position="209"/>
    </location>
</feature>
<dbReference type="OrthoDB" id="194358at2759"/>
<evidence type="ECO:0000259" key="2">
    <source>
        <dbReference type="Pfam" id="PF22939"/>
    </source>
</evidence>
<name>A0A6A6SPU7_9PLEO</name>
<feature type="non-terminal residue" evidence="4">
    <location>
        <position position="437"/>
    </location>
</feature>
<dbReference type="Pfam" id="PF22939">
    <property type="entry name" value="WHD_GPIID"/>
    <property type="match status" value="1"/>
</dbReference>